<dbReference type="InterPro" id="IPR011013">
    <property type="entry name" value="Gal_mutarotase_sf_dom"/>
</dbReference>
<feature type="transmembrane region" description="Helical" evidence="4">
    <location>
        <begin position="268"/>
        <end position="289"/>
    </location>
</feature>
<protein>
    <recommendedName>
        <fullName evidence="9">Carbohydrate binding domain-containing protein</fullName>
    </recommendedName>
</protein>
<dbReference type="SUPFAM" id="SSF48208">
    <property type="entry name" value="Six-hairpin glycosidases"/>
    <property type="match status" value="1"/>
</dbReference>
<evidence type="ECO:0000259" key="6">
    <source>
        <dbReference type="Pfam" id="PF17167"/>
    </source>
</evidence>
<sequence>MNREENERKIDEKALAERGERAARALTAAGCVSGRGEARRIRGLVSALAGARRGARGEAGEWLCDNMYLIEREGLAAAADFAAAKRVPAGRAHSLVCEAARELCAAVDGRVTPEAAGAFLDGFLRVRALSLTELNLLAAALRAGLTELLAELYSGEAPDAAEAAAAISSLRRLAAEDLSGLVRRADAAGAVLGRDPAGAYPLMDERTTALYRARLAKIAAREGLSELECARRVLELAEAHANDAKRGHVGWWLLCEPLGRPGRRRTGLGWAAALALLTALISAALGLVSGGVWTALLSLLPVSALVKGALDAALLRALPPRLPPRMELAEGVPREGRTLCVVSAVLAGPEDGPALAARLEEFRLASRDCGGELRFGLLCDLPEAASARLPGDDVLIGAAREAVEGLNAKYGGGFYLLLRPRREAARDRVWRGYERKRGALLELARLCSGRESELEVPSGEASWLGGVKYILTLDADTRLLPGSARELIGAMLHPLNRAEIDRSLRRVSSGRGVIHPRIGVELEASERTLFSRTAAGPGGVDPYVSAGGEVWMDLTGCGGFAGKGILDVRALLECCSDLPENLVLSHDAVEGALLHGGYMSDCLLTDGFPAASAAFFKRSHRWTRGDWQNLAVLFRLRRRLRTADKLRLIDSARHSLVSPAAFAAVTLALLFPGAGLAPAGIAAALSLCPGLARDVARALTRRSGRERHPGSALYGAALGAGRFVLRLLLLPCAAWTALSAACMALWRALVSKRRLLQWQTSAQQAASGPAGTLLAHWPAAAAGAALLIFSPEPAGKALGIVWLLAPLFALSLDRERPRERALGARSREFLLRECAKMWAYFDENCTAARGYLPPDNVQEQPPVGAAERTSPTNIGLALISCLAAADLALARPERAAELAEGMLETCERLEKWRGQLYNWYDLRTLRPLSPRYVSTVDSGNLAASLTALAAGLREYGRGDLAARAIKLRDGMDFSALYDEKRRLFRIGFDAGKGGLSEGSYDLLASEARLTGFYAVAHGDVPARHWRQLSRALVGRDGLRGLASWTGTMFEYLMPELFLPLRRGSLLWESARFCLYVQRRDAPSGGPWGQSESGFFALDAALAYRYKAHGCAALALRRGMDEDRVFAPYAAYLALAVAPDAAVRDLRRFAQIDPGGRYGLHEAVDFTPGRCAGGRGEVVRSVMAHHLGMSLAAAANALLGGVMQRRFMADPAMAAFAPLLAERVPEGAVLLRRRLARAHERAGRPEFGVASAEGECGAGDARVFALSNGVYGVQCTDSGLFRSSAGGVSVYRGFESPAGPAGLRFEFLDGEGRAADLQPLPASEGGLRFKYRLRGGLLRFDGARADGFACSLTTGVTASDMAELRIAELSAPGGLDGALRLSFEPVLARTEDFEAHPAFWRLGLHAEVREGALLIRRLPRQKLAACWLCLASDAPLEYRADASGESLGWLAHPLVTACARVRTEPGGVFRARFALAFAATEREALDSARRALGCGAGKLADLPSALGALYGADAAARGLPELAARLCFPRVEGGGTARGALWALGVPGDFPIICARASKDGEDAARAAIARHAILRCCGVRSELVFLTGDGGEYHRDAARAVSRALSAAGLEALYAARAGVYCVGADSEGAVERSAAVVLDARGEPLPPKYAAPAFAGSSFALRRGGRPECEYAPGEFRFTVRGRLPERCWSLPMSNGRFGYIAADCGLGNMWAGNAREERINAWLCDELAASGPETLETESGEARASLFAAEDGEDCRVSFGLGYAVWEKLGARVTAFVPLDAAARLLIIESPPGAVYWHTTLQLAAEPRDAAFTVTAAAGGLLCARNARSGLEFAAAFSEEASAWSCDEYAWRAGRPGAEAGAGLSPCFGAVLPRAERIVVACGVCGAEELRRLARYENAAVELERVRARYARLCRFSLGSAHPALERYMDGWAVYQTLACRMAARTSLYQSGGAFGFRDQLQDAVNLLPVEPSLARERILDCCAHQYAEGDVMHWWHPGAPDRGVRTRISDDLLWLPWAVCEYIDATGDEGVLAESARGISSAPLDEGEDSRYEPAGPSGEPQSVLAHAAAALSCALRRGFGPHGLLKMGSGDWCDGFDGVGGESVWLTEFFAHTARRFVKYLDTPSAAALTSAVRRCMRGIEAAWDGEWYRRGYFADGRPLGSRGSEGCKIDAVAQAWAAFALCDEERVKTALKSAVSALQDEKSGLMRLFDPPFGEDTERAGYINGYGPGFRENGGQYTHAAVWLALACHRCGLRAEAESIMLGLLKRGEGYGAEPFVLAADVYSAPERYGRAGWSWYTGSAGWFYRAAREIFGGKR</sequence>
<feature type="transmembrane region" description="Helical" evidence="4">
    <location>
        <begin position="723"/>
        <end position="749"/>
    </location>
</feature>
<dbReference type="Gene3D" id="1.50.10.140">
    <property type="match status" value="1"/>
</dbReference>
<dbReference type="InterPro" id="IPR037018">
    <property type="entry name" value="GH65_N"/>
</dbReference>
<proteinExistence type="predicted"/>
<dbReference type="SUPFAM" id="SSF74650">
    <property type="entry name" value="Galactose mutarotase-like"/>
    <property type="match status" value="2"/>
</dbReference>
<dbReference type="InterPro" id="IPR052047">
    <property type="entry name" value="GH94_Enzymes"/>
</dbReference>
<evidence type="ECO:0000256" key="4">
    <source>
        <dbReference type="SAM" id="Phobius"/>
    </source>
</evidence>
<dbReference type="Pfam" id="PF17167">
    <property type="entry name" value="Glyco_hydro_94"/>
    <property type="match status" value="1"/>
</dbReference>
<keyword evidence="4" id="KW-1133">Transmembrane helix</keyword>
<keyword evidence="1" id="KW-0328">Glycosyltransferase</keyword>
<evidence type="ECO:0000256" key="1">
    <source>
        <dbReference type="ARBA" id="ARBA00022676"/>
    </source>
</evidence>
<dbReference type="GO" id="GO:0030246">
    <property type="term" value="F:carbohydrate binding"/>
    <property type="evidence" value="ECO:0007669"/>
    <property type="project" value="InterPro"/>
</dbReference>
<dbReference type="InterPro" id="IPR019282">
    <property type="entry name" value="Glycoamylase-like_cons_dom"/>
</dbReference>
<evidence type="ECO:0000256" key="3">
    <source>
        <dbReference type="SAM" id="MobiDB-lite"/>
    </source>
</evidence>
<evidence type="ECO:0000313" key="7">
    <source>
        <dbReference type="EMBL" id="HIS66971.1"/>
    </source>
</evidence>
<organism evidence="7 8">
    <name type="scientific">Candidatus Scatomorpha merdipullorum</name>
    <dbReference type="NCBI Taxonomy" id="2840927"/>
    <lineage>
        <taxon>Bacteria</taxon>
        <taxon>Bacillati</taxon>
        <taxon>Bacillota</taxon>
        <taxon>Clostridia</taxon>
        <taxon>Eubacteriales</taxon>
        <taxon>Candidatus Scatomorpha</taxon>
    </lineage>
</organism>
<evidence type="ECO:0008006" key="9">
    <source>
        <dbReference type="Google" id="ProtNLM"/>
    </source>
</evidence>
<dbReference type="Gene3D" id="2.70.98.40">
    <property type="entry name" value="Glycoside hydrolase, family 65, N-terminal domain"/>
    <property type="match status" value="2"/>
</dbReference>
<dbReference type="Pfam" id="PF10091">
    <property type="entry name" value="Glycoamylase"/>
    <property type="match status" value="1"/>
</dbReference>
<evidence type="ECO:0000256" key="2">
    <source>
        <dbReference type="ARBA" id="ARBA00022679"/>
    </source>
</evidence>
<keyword evidence="2" id="KW-0808">Transferase</keyword>
<reference evidence="7" key="1">
    <citation type="submission" date="2020-10" db="EMBL/GenBank/DDBJ databases">
        <authorList>
            <person name="Gilroy R."/>
        </authorList>
    </citation>
    <scope>NUCLEOTIDE SEQUENCE</scope>
    <source>
        <strain evidence="7">ChiHjej10B9-9673</strain>
    </source>
</reference>
<evidence type="ECO:0000259" key="5">
    <source>
        <dbReference type="Pfam" id="PF10091"/>
    </source>
</evidence>
<feature type="domain" description="Glycoamylase-like" evidence="5">
    <location>
        <begin position="1003"/>
        <end position="1208"/>
    </location>
</feature>
<dbReference type="PANTHER" id="PTHR37469">
    <property type="entry name" value="CELLOBIONIC ACID PHOSPHORYLASE-RELATED"/>
    <property type="match status" value="1"/>
</dbReference>
<evidence type="ECO:0000313" key="8">
    <source>
        <dbReference type="Proteomes" id="UP000824001"/>
    </source>
</evidence>
<dbReference type="PANTHER" id="PTHR37469:SF2">
    <property type="entry name" value="CELLOBIONIC ACID PHOSPHORYLASE"/>
    <property type="match status" value="1"/>
</dbReference>
<dbReference type="InterPro" id="IPR012341">
    <property type="entry name" value="6hp_glycosidase-like_sf"/>
</dbReference>
<dbReference type="InterPro" id="IPR008928">
    <property type="entry name" value="6-hairpin_glycosidase_sf"/>
</dbReference>
<dbReference type="EMBL" id="DVJK01000150">
    <property type="protein sequence ID" value="HIS66971.1"/>
    <property type="molecule type" value="Genomic_DNA"/>
</dbReference>
<dbReference type="InterPro" id="IPR033432">
    <property type="entry name" value="GH94_catalytic"/>
</dbReference>
<dbReference type="Proteomes" id="UP000824001">
    <property type="component" value="Unassembled WGS sequence"/>
</dbReference>
<dbReference type="GO" id="GO:0005975">
    <property type="term" value="P:carbohydrate metabolic process"/>
    <property type="evidence" value="ECO:0007669"/>
    <property type="project" value="InterPro"/>
</dbReference>
<feature type="region of interest" description="Disordered" evidence="3">
    <location>
        <begin position="2041"/>
        <end position="2064"/>
    </location>
</feature>
<name>A0A9D1FEC2_9FIRM</name>
<gene>
    <name evidence="7" type="ORF">IAC18_05345</name>
</gene>
<dbReference type="Gene3D" id="1.50.10.10">
    <property type="match status" value="1"/>
</dbReference>
<keyword evidence="4" id="KW-0812">Transmembrane</keyword>
<dbReference type="GO" id="GO:0016757">
    <property type="term" value="F:glycosyltransferase activity"/>
    <property type="evidence" value="ECO:0007669"/>
    <property type="project" value="UniProtKB-KW"/>
</dbReference>
<comment type="caution">
    <text evidence="7">The sequence shown here is derived from an EMBL/GenBank/DDBJ whole genome shotgun (WGS) entry which is preliminary data.</text>
</comment>
<keyword evidence="4" id="KW-0472">Membrane</keyword>
<feature type="domain" description="Glycosyl hydrolase 94 catalytic" evidence="6">
    <location>
        <begin position="1915"/>
        <end position="2315"/>
    </location>
</feature>
<accession>A0A9D1FEC2</accession>
<reference evidence="7" key="2">
    <citation type="journal article" date="2021" name="PeerJ">
        <title>Extensive microbial diversity within the chicken gut microbiome revealed by metagenomics and culture.</title>
        <authorList>
            <person name="Gilroy R."/>
            <person name="Ravi A."/>
            <person name="Getino M."/>
            <person name="Pursley I."/>
            <person name="Horton D.L."/>
            <person name="Alikhan N.F."/>
            <person name="Baker D."/>
            <person name="Gharbi K."/>
            <person name="Hall N."/>
            <person name="Watson M."/>
            <person name="Adriaenssens E.M."/>
            <person name="Foster-Nyarko E."/>
            <person name="Jarju S."/>
            <person name="Secka A."/>
            <person name="Antonio M."/>
            <person name="Oren A."/>
            <person name="Chaudhuri R.R."/>
            <person name="La Ragione R."/>
            <person name="Hildebrand F."/>
            <person name="Pallen M.J."/>
        </authorList>
    </citation>
    <scope>NUCLEOTIDE SEQUENCE</scope>
    <source>
        <strain evidence="7">ChiHjej10B9-9673</strain>
    </source>
</reference>